<evidence type="ECO:0000256" key="9">
    <source>
        <dbReference type="SAM" id="Phobius"/>
    </source>
</evidence>
<keyword evidence="3" id="KW-0540">Nuclease</keyword>
<evidence type="ECO:0000256" key="1">
    <source>
        <dbReference type="ARBA" id="ARBA00001936"/>
    </source>
</evidence>
<feature type="transmembrane region" description="Helical" evidence="9">
    <location>
        <begin position="9"/>
        <end position="29"/>
    </location>
</feature>
<dbReference type="eggNOG" id="COG3568">
    <property type="taxonomic scope" value="Bacteria"/>
</dbReference>
<dbReference type="GO" id="GO:0004527">
    <property type="term" value="F:exonuclease activity"/>
    <property type="evidence" value="ECO:0007669"/>
    <property type="project" value="UniProtKB-KW"/>
</dbReference>
<dbReference type="STRING" id="649761.HMPREF0973_02893"/>
<evidence type="ECO:0000256" key="2">
    <source>
        <dbReference type="ARBA" id="ARBA00001946"/>
    </source>
</evidence>
<evidence type="ECO:0000256" key="3">
    <source>
        <dbReference type="ARBA" id="ARBA00022722"/>
    </source>
</evidence>
<evidence type="ECO:0000256" key="6">
    <source>
        <dbReference type="ARBA" id="ARBA00022801"/>
    </source>
</evidence>
<dbReference type="InterPro" id="IPR005135">
    <property type="entry name" value="Endo/exonuclease/phosphatase"/>
</dbReference>
<evidence type="ECO:0000256" key="4">
    <source>
        <dbReference type="ARBA" id="ARBA00022723"/>
    </source>
</evidence>
<dbReference type="RefSeq" id="WP_004384578.1">
    <property type="nucleotide sequence ID" value="NZ_GG698718.1"/>
</dbReference>
<dbReference type="InterPro" id="IPR036691">
    <property type="entry name" value="Endo/exonu/phosph_ase_sf"/>
</dbReference>
<keyword evidence="11" id="KW-0269">Exonuclease</keyword>
<evidence type="ECO:0000256" key="7">
    <source>
        <dbReference type="ARBA" id="ARBA00022842"/>
    </source>
</evidence>
<dbReference type="PANTHER" id="PTHR15822">
    <property type="entry name" value="TRAF AND TNF RECEPTOR-ASSOCIATED PROTEIN"/>
    <property type="match status" value="1"/>
</dbReference>
<accession>C9MTC0</accession>
<feature type="transmembrane region" description="Helical" evidence="9">
    <location>
        <begin position="71"/>
        <end position="88"/>
    </location>
</feature>
<keyword evidence="6" id="KW-0378">Hydrolase</keyword>
<dbReference type="CDD" id="cd09084">
    <property type="entry name" value="EEP-2"/>
    <property type="match status" value="1"/>
</dbReference>
<reference evidence="11 12" key="1">
    <citation type="submission" date="2009-09" db="EMBL/GenBank/DDBJ databases">
        <authorList>
            <person name="Weinstock G."/>
            <person name="Sodergren E."/>
            <person name="Clifton S."/>
            <person name="Fulton L."/>
            <person name="Fulton B."/>
            <person name="Courtney L."/>
            <person name="Fronick C."/>
            <person name="Harrison M."/>
            <person name="Strong C."/>
            <person name="Farmer C."/>
            <person name="Delahaunty K."/>
            <person name="Markovic C."/>
            <person name="Hall O."/>
            <person name="Minx P."/>
            <person name="Tomlinson C."/>
            <person name="Mitreva M."/>
            <person name="Nelson J."/>
            <person name="Hou S."/>
            <person name="Wollam A."/>
            <person name="Pepin K.H."/>
            <person name="Johnson M."/>
            <person name="Bhonagiri V."/>
            <person name="Nash W.E."/>
            <person name="Warren W."/>
            <person name="Chinwalla A."/>
            <person name="Mardis E.R."/>
            <person name="Wilson R.K."/>
        </authorList>
    </citation>
    <scope>NUCLEOTIDE SEQUENCE [LARGE SCALE GENOMIC DNA]</scope>
    <source>
        <strain evidence="11 12">F0319</strain>
    </source>
</reference>
<evidence type="ECO:0000256" key="8">
    <source>
        <dbReference type="ARBA" id="ARBA00023204"/>
    </source>
</evidence>
<evidence type="ECO:0000259" key="10">
    <source>
        <dbReference type="Pfam" id="PF03372"/>
    </source>
</evidence>
<comment type="cofactor">
    <cofactor evidence="2">
        <name>Mg(2+)</name>
        <dbReference type="ChEBI" id="CHEBI:18420"/>
    </cofactor>
</comment>
<keyword evidence="12" id="KW-1185">Reference proteome</keyword>
<dbReference type="SUPFAM" id="SSF56219">
    <property type="entry name" value="DNase I-like"/>
    <property type="match status" value="1"/>
</dbReference>
<dbReference type="GO" id="GO:0046872">
    <property type="term" value="F:metal ion binding"/>
    <property type="evidence" value="ECO:0007669"/>
    <property type="project" value="UniProtKB-KW"/>
</dbReference>
<comment type="caution">
    <text evidence="11">The sequence shown here is derived from an EMBL/GenBank/DDBJ whole genome shotgun (WGS) entry which is preliminary data.</text>
</comment>
<dbReference type="AlphaFoldDB" id="C9MTC0"/>
<keyword evidence="11" id="KW-0255">Endonuclease</keyword>
<keyword evidence="9" id="KW-1133">Transmembrane helix</keyword>
<dbReference type="InterPro" id="IPR051547">
    <property type="entry name" value="TDP2-like"/>
</dbReference>
<evidence type="ECO:0000256" key="5">
    <source>
        <dbReference type="ARBA" id="ARBA00022763"/>
    </source>
</evidence>
<dbReference type="Gene3D" id="3.60.10.10">
    <property type="entry name" value="Endonuclease/exonuclease/phosphatase"/>
    <property type="match status" value="1"/>
</dbReference>
<keyword evidence="4" id="KW-0479">Metal-binding</keyword>
<name>C9MTC0_9BACT</name>
<comment type="cofactor">
    <cofactor evidence="1">
        <name>Mn(2+)</name>
        <dbReference type="ChEBI" id="CHEBI:29035"/>
    </cofactor>
</comment>
<keyword evidence="9" id="KW-0472">Membrane</keyword>
<organism evidence="11 12">
    <name type="scientific">Prevotella veroralis F0319</name>
    <dbReference type="NCBI Taxonomy" id="649761"/>
    <lineage>
        <taxon>Bacteria</taxon>
        <taxon>Pseudomonadati</taxon>
        <taxon>Bacteroidota</taxon>
        <taxon>Bacteroidia</taxon>
        <taxon>Bacteroidales</taxon>
        <taxon>Prevotellaceae</taxon>
        <taxon>Prevotella</taxon>
    </lineage>
</organism>
<keyword evidence="8" id="KW-0234">DNA repair</keyword>
<dbReference type="HOGENOM" id="CLU_060500_0_1_10"/>
<keyword evidence="9" id="KW-0812">Transmembrane</keyword>
<dbReference type="GO" id="GO:0006281">
    <property type="term" value="P:DNA repair"/>
    <property type="evidence" value="ECO:0007669"/>
    <property type="project" value="UniProtKB-KW"/>
</dbReference>
<dbReference type="Pfam" id="PF03372">
    <property type="entry name" value="Exo_endo_phos"/>
    <property type="match status" value="1"/>
</dbReference>
<proteinExistence type="predicted"/>
<dbReference type="GO" id="GO:0004519">
    <property type="term" value="F:endonuclease activity"/>
    <property type="evidence" value="ECO:0007669"/>
    <property type="project" value="UniProtKB-KW"/>
</dbReference>
<sequence>MMLKNFKKFTFRALFVGNILVILLMLLIGNIDWLNPVDYPLLANLGLGYPILLAFNFAFLVFWAFVRLRTIWLPVLGFILCFASIRIYCPFNLPKDKPHGAIKVLSYNVYMFDSWEETNPKTNPIVNYIIDSKADLVCLQEAQGDGDKNGGIYKRLKAHYPYFKLMVKKKPGADYMVLLSRYPILWQDTIPYGSSSNQSVAYMVDIKGTKTLVVNNHFESNGLSNDDKAGFKSLVKGRMRTNKAKSESVHLLRKLGKVSMRRAPQADMVARYVKQYLDKKVPIILCGDFNDNPLSYTHRVIDKELIDCFVASGNGPGISYHRSGMYFRIDHIFCSDDFEPYDAHVDNSVTASDHYPIYCWLKYRPKP</sequence>
<keyword evidence="7" id="KW-0460">Magnesium</keyword>
<dbReference type="Proteomes" id="UP000003327">
    <property type="component" value="Unassembled WGS sequence"/>
</dbReference>
<evidence type="ECO:0000313" key="12">
    <source>
        <dbReference type="Proteomes" id="UP000003327"/>
    </source>
</evidence>
<feature type="transmembrane region" description="Helical" evidence="9">
    <location>
        <begin position="41"/>
        <end position="64"/>
    </location>
</feature>
<keyword evidence="5" id="KW-0227">DNA damage</keyword>
<dbReference type="EMBL" id="ACVA01000072">
    <property type="protein sequence ID" value="EEX17315.1"/>
    <property type="molecule type" value="Genomic_DNA"/>
</dbReference>
<dbReference type="PANTHER" id="PTHR15822:SF4">
    <property type="entry name" value="TYROSYL-DNA PHOSPHODIESTERASE 2"/>
    <property type="match status" value="1"/>
</dbReference>
<protein>
    <submittedName>
        <fullName evidence="11">Endonuclease/exonuclease/phosphatase family protein</fullName>
    </submittedName>
</protein>
<evidence type="ECO:0000313" key="11">
    <source>
        <dbReference type="EMBL" id="EEX17315.1"/>
    </source>
</evidence>
<feature type="domain" description="Endonuclease/exonuclease/phosphatase" evidence="10">
    <location>
        <begin position="105"/>
        <end position="354"/>
    </location>
</feature>
<gene>
    <name evidence="11" type="ORF">HMPREF0973_02893</name>
</gene>